<dbReference type="Pfam" id="PF22486">
    <property type="entry name" value="MATH_2"/>
    <property type="match status" value="2"/>
</dbReference>
<keyword evidence="13" id="KW-0472">Membrane</keyword>
<dbReference type="PANTHER" id="PTHR10127">
    <property type="entry name" value="DISCOIDIN, CUB, EGF, LAMININ , AND ZINC METALLOPROTEASE DOMAIN CONTAINING"/>
    <property type="match status" value="1"/>
</dbReference>
<keyword evidence="4 10" id="KW-0378">Hydrolase</keyword>
<dbReference type="GO" id="GO:0004222">
    <property type="term" value="F:metalloendopeptidase activity"/>
    <property type="evidence" value="ECO:0007669"/>
    <property type="project" value="UniProtKB-UniRule"/>
</dbReference>
<dbReference type="SUPFAM" id="SSF49599">
    <property type="entry name" value="TRAF domain-like"/>
    <property type="match status" value="2"/>
</dbReference>
<dbReference type="Pfam" id="PF00629">
    <property type="entry name" value="MAM"/>
    <property type="match status" value="2"/>
</dbReference>
<keyword evidence="2 10" id="KW-0479">Metal-binding</keyword>
<protein>
    <recommendedName>
        <fullName evidence="11">Metalloendopeptidase</fullName>
        <ecNumber evidence="11">3.4.24.-</ecNumber>
    </recommendedName>
</protein>
<keyword evidence="1 10" id="KW-0645">Protease</keyword>
<evidence type="ECO:0000256" key="1">
    <source>
        <dbReference type="ARBA" id="ARBA00022670"/>
    </source>
</evidence>
<feature type="region of interest" description="Disordered" evidence="12">
    <location>
        <begin position="987"/>
        <end position="1026"/>
    </location>
</feature>
<dbReference type="InterPro" id="IPR008974">
    <property type="entry name" value="TRAF-like"/>
</dbReference>
<dbReference type="SMART" id="SM00235">
    <property type="entry name" value="ZnMc"/>
    <property type="match status" value="1"/>
</dbReference>
<keyword evidence="6 10" id="KW-0482">Metalloprotease</keyword>
<feature type="domain" description="Peptidase M12A" evidence="15">
    <location>
        <begin position="1"/>
        <end position="35"/>
    </location>
</feature>
<evidence type="ECO:0000256" key="7">
    <source>
        <dbReference type="ARBA" id="ARBA00023145"/>
    </source>
</evidence>
<comment type="cofactor">
    <cofactor evidence="10 11">
        <name>Zn(2+)</name>
        <dbReference type="ChEBI" id="CHEBI:29105"/>
    </cofactor>
    <text evidence="10 11">Binds 1 zinc ion per subunit.</text>
</comment>
<dbReference type="PROSITE" id="PS51864">
    <property type="entry name" value="ASTACIN"/>
    <property type="match status" value="2"/>
</dbReference>
<feature type="domain" description="Peptidase M12A" evidence="15">
    <location>
        <begin position="438"/>
        <end position="632"/>
    </location>
</feature>
<organism evidence="16 17">
    <name type="scientific">Scomber scombrus</name>
    <name type="common">Atlantic mackerel</name>
    <name type="synonym">Scomber vernalis</name>
    <dbReference type="NCBI Taxonomy" id="13677"/>
    <lineage>
        <taxon>Eukaryota</taxon>
        <taxon>Metazoa</taxon>
        <taxon>Chordata</taxon>
        <taxon>Craniata</taxon>
        <taxon>Vertebrata</taxon>
        <taxon>Euteleostomi</taxon>
        <taxon>Actinopterygii</taxon>
        <taxon>Neopterygii</taxon>
        <taxon>Teleostei</taxon>
        <taxon>Neoteleostei</taxon>
        <taxon>Acanthomorphata</taxon>
        <taxon>Pelagiaria</taxon>
        <taxon>Scombriformes</taxon>
        <taxon>Scombridae</taxon>
        <taxon>Scomber</taxon>
    </lineage>
</organism>
<keyword evidence="9" id="KW-0325">Glycoprotein</keyword>
<evidence type="ECO:0000256" key="11">
    <source>
        <dbReference type="RuleBase" id="RU361183"/>
    </source>
</evidence>
<evidence type="ECO:0000256" key="9">
    <source>
        <dbReference type="ARBA" id="ARBA00023180"/>
    </source>
</evidence>
<dbReference type="PRINTS" id="PR00480">
    <property type="entry name" value="ASTACIN"/>
</dbReference>
<dbReference type="GO" id="GO:0006508">
    <property type="term" value="P:proteolysis"/>
    <property type="evidence" value="ECO:0007669"/>
    <property type="project" value="UniProtKB-KW"/>
</dbReference>
<dbReference type="GO" id="GO:0008270">
    <property type="term" value="F:zinc ion binding"/>
    <property type="evidence" value="ECO:0007669"/>
    <property type="project" value="UniProtKB-UniRule"/>
</dbReference>
<evidence type="ECO:0000256" key="13">
    <source>
        <dbReference type="SAM" id="Phobius"/>
    </source>
</evidence>
<evidence type="ECO:0000256" key="10">
    <source>
        <dbReference type="PROSITE-ProRule" id="PRU01211"/>
    </source>
</evidence>
<dbReference type="Gene3D" id="2.60.120.200">
    <property type="match status" value="2"/>
</dbReference>
<dbReference type="Gene3D" id="3.40.390.10">
    <property type="entry name" value="Collagenase (Catalytic Domain)"/>
    <property type="match status" value="2"/>
</dbReference>
<keyword evidence="13" id="KW-0812">Transmembrane</keyword>
<dbReference type="PROSITE" id="PS50060">
    <property type="entry name" value="MAM_2"/>
    <property type="match status" value="2"/>
</dbReference>
<keyword evidence="13" id="KW-1133">Transmembrane helix</keyword>
<reference evidence="16 17" key="1">
    <citation type="submission" date="2024-01" db="EMBL/GenBank/DDBJ databases">
        <authorList>
            <person name="Alioto T."/>
            <person name="Alioto T."/>
            <person name="Gomez Garrido J."/>
        </authorList>
    </citation>
    <scope>NUCLEOTIDE SEQUENCE [LARGE SCALE GENOMIC DNA]</scope>
</reference>
<dbReference type="CDD" id="cd06263">
    <property type="entry name" value="MAM"/>
    <property type="match status" value="2"/>
</dbReference>
<comment type="caution">
    <text evidence="10">Lacks conserved residue(s) required for the propagation of feature annotation.</text>
</comment>
<dbReference type="InterPro" id="IPR006026">
    <property type="entry name" value="Peptidase_Metallo"/>
</dbReference>
<name>A0AAV1NKT1_SCOSC</name>
<feature type="binding site" evidence="10">
    <location>
        <position position="532"/>
    </location>
    <ligand>
        <name>Zn(2+)</name>
        <dbReference type="ChEBI" id="CHEBI:29105"/>
        <note>catalytic</note>
    </ligand>
</feature>
<feature type="binding site" evidence="10">
    <location>
        <position position="528"/>
    </location>
    <ligand>
        <name>Zn(2+)</name>
        <dbReference type="ChEBI" id="CHEBI:29105"/>
        <note>catalytic</note>
    </ligand>
</feature>
<accession>A0AAV1NKT1</accession>
<dbReference type="SUPFAM" id="SSF49899">
    <property type="entry name" value="Concanavalin A-like lectins/glucanases"/>
    <property type="match status" value="2"/>
</dbReference>
<dbReference type="FunFam" id="3.40.390.10:FF:000015">
    <property type="entry name" value="Meprin A subunit"/>
    <property type="match status" value="1"/>
</dbReference>
<evidence type="ECO:0000256" key="8">
    <source>
        <dbReference type="ARBA" id="ARBA00023157"/>
    </source>
</evidence>
<comment type="caution">
    <text evidence="16">The sequence shown here is derived from an EMBL/GenBank/DDBJ whole genome shotgun (WGS) entry which is preliminary data.</text>
</comment>
<gene>
    <name evidence="16" type="ORF">FSCOSCO3_A037971</name>
</gene>
<dbReference type="EC" id="3.4.24.-" evidence="11"/>
<keyword evidence="5 10" id="KW-0862">Zinc</keyword>
<dbReference type="PANTHER" id="PTHR10127:SF903">
    <property type="entry name" value="MEPRIN A SUBUNIT"/>
    <property type="match status" value="1"/>
</dbReference>
<dbReference type="GO" id="GO:0016020">
    <property type="term" value="C:membrane"/>
    <property type="evidence" value="ECO:0007669"/>
    <property type="project" value="InterPro"/>
</dbReference>
<dbReference type="SMART" id="SM00137">
    <property type="entry name" value="MAM"/>
    <property type="match status" value="2"/>
</dbReference>
<dbReference type="EMBL" id="CAWUFR010000037">
    <property type="protein sequence ID" value="CAK6959087.1"/>
    <property type="molecule type" value="Genomic_DNA"/>
</dbReference>
<feature type="domain" description="MAM" evidence="14">
    <location>
        <begin position="42"/>
        <end position="210"/>
    </location>
</feature>
<keyword evidence="17" id="KW-1185">Reference proteome</keyword>
<evidence type="ECO:0000313" key="17">
    <source>
        <dbReference type="Proteomes" id="UP001314229"/>
    </source>
</evidence>
<feature type="transmembrane region" description="Helical" evidence="13">
    <location>
        <begin position="1033"/>
        <end position="1055"/>
    </location>
</feature>
<evidence type="ECO:0000256" key="4">
    <source>
        <dbReference type="ARBA" id="ARBA00022801"/>
    </source>
</evidence>
<dbReference type="InterPro" id="IPR013320">
    <property type="entry name" value="ConA-like_dom_sf"/>
</dbReference>
<dbReference type="InterPro" id="IPR024079">
    <property type="entry name" value="MetalloPept_cat_dom_sf"/>
</dbReference>
<keyword evidence="7" id="KW-0865">Zymogen</keyword>
<dbReference type="Pfam" id="PF01400">
    <property type="entry name" value="Astacin"/>
    <property type="match status" value="1"/>
</dbReference>
<dbReference type="Gene3D" id="2.60.210.10">
    <property type="entry name" value="Apoptosis, Tumor Necrosis Factor Receptor Associated Protein 2, Chain A"/>
    <property type="match status" value="2"/>
</dbReference>
<dbReference type="InterPro" id="IPR000998">
    <property type="entry name" value="MAM_dom"/>
</dbReference>
<dbReference type="AlphaFoldDB" id="A0AAV1NKT1"/>
<keyword evidence="3" id="KW-0732">Signal</keyword>
<evidence type="ECO:0000256" key="2">
    <source>
        <dbReference type="ARBA" id="ARBA00022723"/>
    </source>
</evidence>
<sequence length="1057" mass="119181">MTIATKLPQYQDKIGQRMEMSHTDVYKLNRLYNCNASVSFMEHCSFSEVDICGMSYCEKGLTKGWKRMSSAAGGPFTDHTSLDKMGGYFMHVSTSSGQEGDSAWLETDKMSPTRKCYVQCLQFFYYHSGSESDQLNIWIREFQDERDSTGNLRLMGQITGEPTFDWQFYKVPLNAAKPFQVVFEVRKGNEDSLGGFSIDDINLSESECPHQVWQVKNFERLLTNTDYNTYLYGPRVYSTEGYAYQMVIALRETFFGVYFRLVSGDHDSTLEWPCPWRQITFIMLDQNPHIQEQMSYQITLTTDPSYTAFDNPHTEGRRSRVKEESVYVNPAQGVRSFISLEELKSRDFLKGGTAVFLFSMKASQVHLRNGQSGWRKFGLRQTLTMKGYIFLVVNLATAFSVNPHEPGIVEIGQDKDIMEANKDLLHDDILKPKSIQRSSIIDADILWPSPVPYVLTTGLEMNAKGVVLRAFDQFRLKSCIDFKQRASERYYISVEKKGGCFSYIGRVIPDGQVLSIGSYCDGISTVEHEFLHALGFHHEQSRYDRDNHVTIVSENILSGYEGNFDKVSKEESSTHGVPYDYMSVMHYGQNAFSNGNGSTIVTKDPKFQDVIGQRLEMSPSDVLELNRLYKCNSTIAFKMYCGFSNGTMCEMNHCSRSGIDWRMETKAAGGPSSDHTSGSQGAGYFMHASTASGAEGDSARLETKRMRISRECHTQCLQFYYFHSGSKSDVLNIWIREFQDEKDSTGNLRLMGQITGPPTSHWQLQHVSLNATKHFQVEFEVRKGAGSSVGGFSIDDINLSEIECPHVTLQINDLENHLSSSSYGTSIYSPRQYSRGGYAYRVGITLYKTFVGVFVQLLSGKNDDELKWPCPQRQVTFQMLDQNPNIQLQMSKQRSITSDPSFTNDDGTYVWDDPRKNGAQFVNENNETVFASYKIGQSYFATSEQIKSRDFLKGGSAIFVFDFQDLTPIINGNTLPCPEVGPVKITHPPKGQDNGPCNPRTTTTVLPPPATTDDKRTTTTVLPPPATTDDKSIFGFSPAMVSSPVLILLPALMLLTR</sequence>
<evidence type="ECO:0000256" key="6">
    <source>
        <dbReference type="ARBA" id="ARBA00023049"/>
    </source>
</evidence>
<keyword evidence="8" id="KW-1015">Disulfide bond</keyword>
<dbReference type="PRINTS" id="PR00020">
    <property type="entry name" value="MAMDOMAIN"/>
</dbReference>
<dbReference type="InterPro" id="IPR002083">
    <property type="entry name" value="MATH/TRAF_dom"/>
</dbReference>
<dbReference type="InterPro" id="IPR001506">
    <property type="entry name" value="Peptidase_M12A"/>
</dbReference>
<evidence type="ECO:0000256" key="12">
    <source>
        <dbReference type="SAM" id="MobiDB-lite"/>
    </source>
</evidence>
<evidence type="ECO:0000313" key="16">
    <source>
        <dbReference type="EMBL" id="CAK6959087.1"/>
    </source>
</evidence>
<feature type="active site" evidence="10">
    <location>
        <position position="529"/>
    </location>
</feature>
<feature type="domain" description="MAM" evidence="14">
    <location>
        <begin position="639"/>
        <end position="806"/>
    </location>
</feature>
<dbReference type="FunFam" id="2.60.210.10:FF:000009">
    <property type="entry name" value="Meprin A subunit"/>
    <property type="match status" value="1"/>
</dbReference>
<dbReference type="SUPFAM" id="SSF55486">
    <property type="entry name" value="Metalloproteases ('zincins'), catalytic domain"/>
    <property type="match status" value="1"/>
</dbReference>
<proteinExistence type="predicted"/>
<evidence type="ECO:0000259" key="14">
    <source>
        <dbReference type="PROSITE" id="PS50060"/>
    </source>
</evidence>
<evidence type="ECO:0000256" key="3">
    <source>
        <dbReference type="ARBA" id="ARBA00022729"/>
    </source>
</evidence>
<feature type="binding site" evidence="10">
    <location>
        <position position="538"/>
    </location>
    <ligand>
        <name>Zn(2+)</name>
        <dbReference type="ChEBI" id="CHEBI:29105"/>
        <note>catalytic</note>
    </ligand>
</feature>
<evidence type="ECO:0000259" key="15">
    <source>
        <dbReference type="PROSITE" id="PS51864"/>
    </source>
</evidence>
<evidence type="ECO:0000256" key="5">
    <source>
        <dbReference type="ARBA" id="ARBA00022833"/>
    </source>
</evidence>
<dbReference type="Proteomes" id="UP001314229">
    <property type="component" value="Unassembled WGS sequence"/>
</dbReference>